<evidence type="ECO:0000256" key="1">
    <source>
        <dbReference type="ARBA" id="ARBA00001424"/>
    </source>
</evidence>
<reference evidence="12" key="1">
    <citation type="submission" date="2016-10" db="EMBL/GenBank/DDBJ databases">
        <authorList>
            <person name="Varghese N."/>
            <person name="Submissions S."/>
        </authorList>
    </citation>
    <scope>NUCLEOTIDE SEQUENCE [LARGE SCALE GENOMIC DNA]</scope>
    <source>
        <strain evidence="12">DSM 21743</strain>
    </source>
</reference>
<name>A0A1H2MTG8_9ACTN</name>
<dbReference type="EC" id="3.4.11.9" evidence="4"/>
<evidence type="ECO:0000313" key="12">
    <source>
        <dbReference type="Proteomes" id="UP000198825"/>
    </source>
</evidence>
<evidence type="ECO:0000256" key="4">
    <source>
        <dbReference type="ARBA" id="ARBA00012574"/>
    </source>
</evidence>
<evidence type="ECO:0000256" key="8">
    <source>
        <dbReference type="RuleBase" id="RU000590"/>
    </source>
</evidence>
<dbReference type="SMART" id="SM01011">
    <property type="entry name" value="AMP_N"/>
    <property type="match status" value="1"/>
</dbReference>
<dbReference type="PROSITE" id="PS00491">
    <property type="entry name" value="PROLINE_PEPTIDASE"/>
    <property type="match status" value="1"/>
</dbReference>
<dbReference type="Pfam" id="PF05195">
    <property type="entry name" value="AMP_N"/>
    <property type="match status" value="1"/>
</dbReference>
<proteinExistence type="inferred from homology"/>
<evidence type="ECO:0000256" key="7">
    <source>
        <dbReference type="ARBA" id="ARBA00023211"/>
    </source>
</evidence>
<dbReference type="AlphaFoldDB" id="A0A1H2MTG8"/>
<comment type="similarity">
    <text evidence="3 8">Belongs to the peptidase M24B family.</text>
</comment>
<dbReference type="Pfam" id="PF00557">
    <property type="entry name" value="Peptidase_M24"/>
    <property type="match status" value="1"/>
</dbReference>
<evidence type="ECO:0000256" key="5">
    <source>
        <dbReference type="ARBA" id="ARBA00022723"/>
    </source>
</evidence>
<comment type="cofactor">
    <cofactor evidence="2">
        <name>Mn(2+)</name>
        <dbReference type="ChEBI" id="CHEBI:29035"/>
    </cofactor>
</comment>
<dbReference type="PANTHER" id="PTHR43226">
    <property type="entry name" value="XAA-PRO AMINOPEPTIDASE 3"/>
    <property type="match status" value="1"/>
</dbReference>
<dbReference type="SUPFAM" id="SSF53092">
    <property type="entry name" value="Creatinase/prolidase N-terminal domain"/>
    <property type="match status" value="1"/>
</dbReference>
<dbReference type="GO" id="GO:0070006">
    <property type="term" value="F:metalloaminopeptidase activity"/>
    <property type="evidence" value="ECO:0007669"/>
    <property type="project" value="InterPro"/>
</dbReference>
<dbReference type="Gene3D" id="3.90.230.10">
    <property type="entry name" value="Creatinase/methionine aminopeptidase superfamily"/>
    <property type="match status" value="1"/>
</dbReference>
<dbReference type="STRING" id="546874.SAMN04488544_2666"/>
<dbReference type="InterPro" id="IPR001131">
    <property type="entry name" value="Peptidase_M24B_aminopep-P_CS"/>
</dbReference>
<protein>
    <recommendedName>
        <fullName evidence="4">Xaa-Pro aminopeptidase</fullName>
        <ecNumber evidence="4">3.4.11.9</ecNumber>
    </recommendedName>
</protein>
<feature type="compositionally biased region" description="Low complexity" evidence="9">
    <location>
        <begin position="1"/>
        <end position="10"/>
    </location>
</feature>
<dbReference type="Gene3D" id="3.40.350.10">
    <property type="entry name" value="Creatinase/prolidase N-terminal domain"/>
    <property type="match status" value="1"/>
</dbReference>
<dbReference type="InterPro" id="IPR052433">
    <property type="entry name" value="X-Pro_dipept-like"/>
</dbReference>
<evidence type="ECO:0000256" key="6">
    <source>
        <dbReference type="ARBA" id="ARBA00022801"/>
    </source>
</evidence>
<evidence type="ECO:0000256" key="3">
    <source>
        <dbReference type="ARBA" id="ARBA00008766"/>
    </source>
</evidence>
<keyword evidence="7" id="KW-0464">Manganese</keyword>
<comment type="catalytic activity">
    <reaction evidence="1">
        <text>Release of any N-terminal amino acid, including proline, that is linked to proline, even from a dipeptide or tripeptide.</text>
        <dbReference type="EC" id="3.4.11.9"/>
    </reaction>
</comment>
<dbReference type="GO" id="GO:0030145">
    <property type="term" value="F:manganese ion binding"/>
    <property type="evidence" value="ECO:0007669"/>
    <property type="project" value="InterPro"/>
</dbReference>
<feature type="compositionally biased region" description="Low complexity" evidence="9">
    <location>
        <begin position="17"/>
        <end position="27"/>
    </location>
</feature>
<dbReference type="CDD" id="cd01087">
    <property type="entry name" value="Prolidase"/>
    <property type="match status" value="1"/>
</dbReference>
<dbReference type="EMBL" id="LT629799">
    <property type="protein sequence ID" value="SDU96384.1"/>
    <property type="molecule type" value="Genomic_DNA"/>
</dbReference>
<sequence>MPASSDQTEAQTEDQAEAQADAGAVTTSEEPPPSNRGVPFSEAFKAFVAQGWAPYPTERPEPLPATAWTAARREALSALFPGERLVIGAGGLEVRSNDTDYRFRPHSAFAHLTGLGTDREPDAVLVLEPTDPAAGGGHEPTLYFKPRAPRDSSEFYADARYGEMWVGVRFSLEEMSALTGLPTAPIEDLADHLRKDADTIAVRANRADLAADVRAVLAEVAPAATAGEESQATEDPTTESACDAELMTALSELRLVKDDFEAEQMREACARTAEGFEAVVADLPRAVAAGRGERWVEGVFGLHARHVGNAIGYDTIAASGDHACTLHWIRNDGELREGDLLLLDAGVELDSLYTADVTRTLPVNGRYSEAQRRVYEAVLAAQEAGIAAAKPGATFSDVHRASIRVVAEHLDAWGLLPVPLEEALSEEGGQHRRWMPHGTSHHLGIDVHDCSQARRENYREGTLAPGMVITVEPGIYLKADDQLVPEELRGIGVRIEDDILITADGNENLSAGLPRTADDVEAWMAGIWSGRDAR</sequence>
<dbReference type="InterPro" id="IPR007865">
    <property type="entry name" value="Aminopep_P_N"/>
</dbReference>
<keyword evidence="5 8" id="KW-0479">Metal-binding</keyword>
<dbReference type="InterPro" id="IPR000994">
    <property type="entry name" value="Pept_M24"/>
</dbReference>
<evidence type="ECO:0000313" key="11">
    <source>
        <dbReference type="EMBL" id="SDU96384.1"/>
    </source>
</evidence>
<dbReference type="Proteomes" id="UP000198825">
    <property type="component" value="Chromosome I"/>
</dbReference>
<gene>
    <name evidence="11" type="ORF">SAMN04488544_2666</name>
</gene>
<organism evidence="11 12">
    <name type="scientific">Microlunatus sagamiharensis</name>
    <dbReference type="NCBI Taxonomy" id="546874"/>
    <lineage>
        <taxon>Bacteria</taxon>
        <taxon>Bacillati</taxon>
        <taxon>Actinomycetota</taxon>
        <taxon>Actinomycetes</taxon>
        <taxon>Propionibacteriales</taxon>
        <taxon>Propionibacteriaceae</taxon>
        <taxon>Microlunatus</taxon>
    </lineage>
</organism>
<feature type="region of interest" description="Disordered" evidence="9">
    <location>
        <begin position="1"/>
        <end position="41"/>
    </location>
</feature>
<evidence type="ECO:0000256" key="9">
    <source>
        <dbReference type="SAM" id="MobiDB-lite"/>
    </source>
</evidence>
<feature type="domain" description="Aminopeptidase P N-terminal" evidence="10">
    <location>
        <begin position="63"/>
        <end position="210"/>
    </location>
</feature>
<keyword evidence="11" id="KW-0645">Protease</keyword>
<evidence type="ECO:0000256" key="2">
    <source>
        <dbReference type="ARBA" id="ARBA00001936"/>
    </source>
</evidence>
<dbReference type="InterPro" id="IPR036005">
    <property type="entry name" value="Creatinase/aminopeptidase-like"/>
</dbReference>
<dbReference type="SUPFAM" id="SSF55920">
    <property type="entry name" value="Creatinase/aminopeptidase"/>
    <property type="match status" value="1"/>
</dbReference>
<dbReference type="InterPro" id="IPR029149">
    <property type="entry name" value="Creatin/AminoP/Spt16_N"/>
</dbReference>
<dbReference type="GO" id="GO:0005829">
    <property type="term" value="C:cytosol"/>
    <property type="evidence" value="ECO:0007669"/>
    <property type="project" value="TreeGrafter"/>
</dbReference>
<evidence type="ECO:0000259" key="10">
    <source>
        <dbReference type="SMART" id="SM01011"/>
    </source>
</evidence>
<keyword evidence="11" id="KW-0031">Aminopeptidase</keyword>
<keyword evidence="6" id="KW-0378">Hydrolase</keyword>
<keyword evidence="12" id="KW-1185">Reference proteome</keyword>
<accession>A0A1H2MTG8</accession>
<dbReference type="PANTHER" id="PTHR43226:SF4">
    <property type="entry name" value="XAA-PRO AMINOPEPTIDASE 3"/>
    <property type="match status" value="1"/>
</dbReference>
<dbReference type="GO" id="GO:0006508">
    <property type="term" value="P:proteolysis"/>
    <property type="evidence" value="ECO:0007669"/>
    <property type="project" value="TreeGrafter"/>
</dbReference>